<dbReference type="EMBL" id="JAOPJF010000019">
    <property type="protein sequence ID" value="KAK1146148.1"/>
    <property type="molecule type" value="Genomic_DNA"/>
</dbReference>
<name>A0ACC3B7V2_9EURO</name>
<protein>
    <submittedName>
        <fullName evidence="1">Uncharacterized protein</fullName>
    </submittedName>
</protein>
<dbReference type="Proteomes" id="UP001177260">
    <property type="component" value="Unassembled WGS sequence"/>
</dbReference>
<organism evidence="1 2">
    <name type="scientific">Aspergillus melleus</name>
    <dbReference type="NCBI Taxonomy" id="138277"/>
    <lineage>
        <taxon>Eukaryota</taxon>
        <taxon>Fungi</taxon>
        <taxon>Dikarya</taxon>
        <taxon>Ascomycota</taxon>
        <taxon>Pezizomycotina</taxon>
        <taxon>Eurotiomycetes</taxon>
        <taxon>Eurotiomycetidae</taxon>
        <taxon>Eurotiales</taxon>
        <taxon>Aspergillaceae</taxon>
        <taxon>Aspergillus</taxon>
        <taxon>Aspergillus subgen. Circumdati</taxon>
    </lineage>
</organism>
<comment type="caution">
    <text evidence="1">The sequence shown here is derived from an EMBL/GenBank/DDBJ whole genome shotgun (WGS) entry which is preliminary data.</text>
</comment>
<keyword evidence="2" id="KW-1185">Reference proteome</keyword>
<gene>
    <name evidence="1" type="ORF">N8T08_003238</name>
</gene>
<evidence type="ECO:0000313" key="2">
    <source>
        <dbReference type="Proteomes" id="UP001177260"/>
    </source>
</evidence>
<sequence length="563" mass="62562">MSEQACSRLIDEHPIGHGLDSFRASFNSICAGIGGDLDRLDLEDAQDLTSSLLTALQLLPITRLLRSKSGRSTVRSDLLRLISAVASDGFDFNRIKPLLKVAILVETQDAVIWDLVSSIVVEPTPPRLAASSVEQTPWQHTTSSFVHSSEPRRDVDRILKSELGPLYVGIPNICETFFGSVPDLEATAIEVLRRCTEGEDPLFGGEGWAGWPAEAKESSVLAWFGGLIPKLVAFAEEYHSISTYGRKLLAQPKTPLAGSTGKRSMDIGFVNSQPGEEFTYNWPHILIPGELKSNTAADKASMSWIDLATYAREVLAAQDTRRFVLGFTLCGSFMRVWLFDRLGGIASERFNINKDGSLQFLMSILGFLCMDREELGFDPTIIAMGDERYIEIVRDGQTEELILDEVMKRTRCIAGRATTCWKAHCRGDPYTRLVIKDSWQYTDRDEEGEILQEVTDRAVVNIARYYYHETVQVRGADDDIRNNIRKGLQVVHATNYRQLHSLFLSSTNAANVQQKGRSSSPGMKRPSSEAEAVSPPRSIGGSSFVTTESRSTKQNLERPCLLD</sequence>
<accession>A0ACC3B7V2</accession>
<proteinExistence type="predicted"/>
<evidence type="ECO:0000313" key="1">
    <source>
        <dbReference type="EMBL" id="KAK1146148.1"/>
    </source>
</evidence>
<reference evidence="1 2" key="1">
    <citation type="journal article" date="2023" name="ACS Omega">
        <title>Identification of the Neoaspergillic Acid Biosynthesis Gene Cluster by Establishing an In Vitro CRISPR-Ribonucleoprotein Genetic System in Aspergillus melleus.</title>
        <authorList>
            <person name="Yuan B."/>
            <person name="Grau M.F."/>
            <person name="Murata R.M."/>
            <person name="Torok T."/>
            <person name="Venkateswaran K."/>
            <person name="Stajich J.E."/>
            <person name="Wang C.C.C."/>
        </authorList>
    </citation>
    <scope>NUCLEOTIDE SEQUENCE [LARGE SCALE GENOMIC DNA]</scope>
    <source>
        <strain evidence="1 2">IMV 1140</strain>
    </source>
</reference>